<reference evidence="3" key="1">
    <citation type="journal article" date="2007" name="Science">
        <title>Draft genome of the filarial nematode parasite Brugia malayi.</title>
        <authorList>
            <person name="Ghedin E."/>
            <person name="Wang S."/>
            <person name="Spiro D."/>
            <person name="Caler E."/>
            <person name="Zhao Q."/>
            <person name="Crabtree J."/>
            <person name="Allen J.E."/>
            <person name="Delcher A.L."/>
            <person name="Guiliano D.B."/>
            <person name="Miranda-Saavedra D."/>
            <person name="Angiuoli S.V."/>
            <person name="Creasy T."/>
            <person name="Amedeo P."/>
            <person name="Haas B."/>
            <person name="El-Sayed N.M."/>
            <person name="Wortman J.R."/>
            <person name="Feldblyum T."/>
            <person name="Tallon L."/>
            <person name="Schatz M."/>
            <person name="Shumway M."/>
            <person name="Koo H."/>
            <person name="Salzberg S.L."/>
            <person name="Schobel S."/>
            <person name="Pertea M."/>
            <person name="Pop M."/>
            <person name="White O."/>
            <person name="Barton G.J."/>
            <person name="Carlow C.K."/>
            <person name="Crawford M.J."/>
            <person name="Daub J."/>
            <person name="Dimmic M.W."/>
            <person name="Estes C.F."/>
            <person name="Foster J.M."/>
            <person name="Ganatra M."/>
            <person name="Gregory W.F."/>
            <person name="Johnson N.M."/>
            <person name="Jin J."/>
            <person name="Komuniecki R."/>
            <person name="Korf I."/>
            <person name="Kumar S."/>
            <person name="Laney S."/>
            <person name="Li B.W."/>
            <person name="Li W."/>
            <person name="Lindblom T.H."/>
            <person name="Lustigman S."/>
            <person name="Ma D."/>
            <person name="Maina C.V."/>
            <person name="Martin D.M."/>
            <person name="McCarter J.P."/>
            <person name="McReynolds L."/>
            <person name="Mitreva M."/>
            <person name="Nutman T.B."/>
            <person name="Parkinson J."/>
            <person name="Peregrin-Alvarez J.M."/>
            <person name="Poole C."/>
            <person name="Ren Q."/>
            <person name="Saunders L."/>
            <person name="Sluder A.E."/>
            <person name="Smith K."/>
            <person name="Stanke M."/>
            <person name="Unnasch T.R."/>
            <person name="Ware J."/>
            <person name="Wei A.D."/>
            <person name="Weil G."/>
            <person name="Williams D.J."/>
            <person name="Zhang Y."/>
            <person name="Williams S.A."/>
            <person name="Fraser-Liggett C."/>
            <person name="Slatko B."/>
            <person name="Blaxter M.L."/>
            <person name="Scott A.L."/>
        </authorList>
    </citation>
    <scope>NUCLEOTIDE SEQUENCE</scope>
    <source>
        <strain evidence="3">FR3</strain>
    </source>
</reference>
<reference evidence="2" key="2">
    <citation type="submission" date="2019-04" db="EMBL/GenBank/DDBJ databases">
        <authorList>
            <person name="Howe K."/>
            <person name="Paulini M."/>
            <person name="Williams G."/>
        </authorList>
    </citation>
    <scope>NUCLEOTIDE SEQUENCE [LARGE SCALE GENOMIC DNA]</scope>
    <source>
        <strain evidence="2">FR3</strain>
    </source>
</reference>
<dbReference type="CTD" id="6096677"/>
<protein>
    <submittedName>
        <fullName evidence="4">Bm10899</fullName>
    </submittedName>
</protein>
<gene>
    <name evidence="2" type="primary">Bm10899</name>
    <name evidence="2" type="ORF">BM_BM10899</name>
</gene>
<keyword evidence="1" id="KW-0732">Signal</keyword>
<dbReference type="AlphaFoldDB" id="A0A4E9EPP3"/>
<dbReference type="WBParaSite" id="Bm10899.1">
    <property type="protein sequence ID" value="Bm10899.1"/>
    <property type="gene ID" value="WBGene00231160"/>
</dbReference>
<organism evidence="2">
    <name type="scientific">Brugia malayi</name>
    <name type="common">Filarial nematode worm</name>
    <dbReference type="NCBI Taxonomy" id="6279"/>
    <lineage>
        <taxon>Eukaryota</taxon>
        <taxon>Metazoa</taxon>
        <taxon>Ecdysozoa</taxon>
        <taxon>Nematoda</taxon>
        <taxon>Chromadorea</taxon>
        <taxon>Rhabditida</taxon>
        <taxon>Spirurina</taxon>
        <taxon>Spiruromorpha</taxon>
        <taxon>Filarioidea</taxon>
        <taxon>Onchocercidae</taxon>
        <taxon>Brugia</taxon>
    </lineage>
</organism>
<dbReference type="EMBL" id="CAAKNF010000196">
    <property type="protein sequence ID" value="VIO86153.1"/>
    <property type="molecule type" value="Genomic_DNA"/>
</dbReference>
<dbReference type="Proteomes" id="UP000006672">
    <property type="component" value="Unassembled WGS sequence"/>
</dbReference>
<evidence type="ECO:0000313" key="3">
    <source>
        <dbReference type="Proteomes" id="UP000006672"/>
    </source>
</evidence>
<evidence type="ECO:0000313" key="2">
    <source>
        <dbReference type="EMBL" id="VIO86153.1"/>
    </source>
</evidence>
<reference evidence="4" key="3">
    <citation type="submission" date="2022-04" db="UniProtKB">
        <authorList>
            <consortium name="WormBaseParasite"/>
        </authorList>
    </citation>
    <scope>IDENTIFICATION</scope>
</reference>
<accession>A0A8L7SM72</accession>
<feature type="signal peptide" evidence="1">
    <location>
        <begin position="1"/>
        <end position="16"/>
    </location>
</feature>
<sequence>MLLLLALFSILGIVHSTASPKQNISSRVKNETGEGHWYPPPLLQQPQPQLQPISPLYGEVSPFIYPYSYGSSGYYPSYTSCYPPASCSNTVPLALDQFYCSAHGSFALGTGDSSNKLMREFCRFTATANENSCNTCCKIAARHYTTSIDEVSGIMFAFDPNKPPIQIQPKFSHTSFLRKKRATSTVTPATNPTKPSIKMQNAINPAILPGLIPIGGSVTSSSNDIPQCFCCAPMRSMHSF</sequence>
<keyword evidence="3" id="KW-1185">Reference proteome</keyword>
<evidence type="ECO:0000256" key="1">
    <source>
        <dbReference type="SAM" id="SignalP"/>
    </source>
</evidence>
<proteinExistence type="predicted"/>
<dbReference type="RefSeq" id="XP_001893220.1">
    <property type="nucleotide sequence ID" value="XM_001893185.2"/>
</dbReference>
<evidence type="ECO:0000313" key="4">
    <source>
        <dbReference type="WBParaSite" id="Bm10899.1"/>
    </source>
</evidence>
<dbReference type="GeneID" id="6096677"/>
<name>A0A4E9EPP3_BRUMA</name>
<accession>A0A4E9EPP3</accession>
<dbReference type="OrthoDB" id="5830808at2759"/>
<feature type="chain" id="PRO_5023905700" evidence="1">
    <location>
        <begin position="17"/>
        <end position="240"/>
    </location>
</feature>
<dbReference type="KEGG" id="bmy:BM_BM10899"/>